<evidence type="ECO:0000256" key="1">
    <source>
        <dbReference type="SAM" id="Coils"/>
    </source>
</evidence>
<feature type="coiled-coil region" evidence="1">
    <location>
        <begin position="67"/>
        <end position="94"/>
    </location>
</feature>
<dbReference type="PROSITE" id="PS51257">
    <property type="entry name" value="PROKAR_LIPOPROTEIN"/>
    <property type="match status" value="1"/>
</dbReference>
<reference evidence="3" key="1">
    <citation type="submission" date="2017-08" db="EMBL/GenBank/DDBJ databases">
        <authorList>
            <person name="Alvarez-Ponce D."/>
            <person name="Weitzman C.L."/>
            <person name="Tillett R.L."/>
            <person name="Sandmeier F.C."/>
            <person name="Tracy C.R."/>
        </authorList>
    </citation>
    <scope>NUCLEOTIDE SEQUENCE [LARGE SCALE GENOMIC DNA]</scope>
    <source>
        <strain evidence="3">PS6</strain>
    </source>
</reference>
<keyword evidence="2" id="KW-0732">Signal</keyword>
<evidence type="ECO:0000313" key="3">
    <source>
        <dbReference type="EMBL" id="PAF54670.1"/>
    </source>
</evidence>
<evidence type="ECO:0000313" key="4">
    <source>
        <dbReference type="Proteomes" id="UP000217033"/>
    </source>
</evidence>
<dbReference type="Proteomes" id="UP000217033">
    <property type="component" value="Unassembled WGS sequence"/>
</dbReference>
<sequence>MKKFKKNIWLITASLGAVTLVTTAIACTQTPGGGTKTPEDPPKTADEKELEEVKSTLAAKNWGLTGKAAFAKTLKQLETEFNSYKSEVKAADQEKVKKLLEDNLGKEFTNALKVATLTKITLESSGKTTATMKLGLKKSDATLANVEVKLINLKAAQTSLEKIKENLEKEVFAVRYLVQGQNGHLIDQVNPELNLASEQIKIFQQVLRGPTEQGGGEAFVEWLATGLPAKFKSEIKTAKLVNVSFVADDDKGIITISATLKDTGQTSVPVTLKISNFARTASLDDLKKLVKLLENKSFEAPKPRTIPTPTPDFPRTLSIQNVSTLSDFKTYFDGLEDTNLSFSKKIVDEPLGNSTTLTAYKELEKFLNVFEPSQKTFVSAKQVSDEAAKTTTVTLTLKTNKDAPESETLTTSFKLVNFDDPEKVKKLDETIKKLEAKDWQVDASVEGQKNDRQRQLSFVRYNLQQQLADIASGRSQKKTAEVFKDLLVAEFDTLLENLEIVTLDSNFHNRDLTTWTVGLLVTYPELKTIKLAKVNITNLTKDVDTTDTVELKKVTDKINGKHVISTLAKAEGPRPKSTAAQAASLLNQGFERRQLVLISLLTFADRDQTTDTITKKDLEDYNDALVSVLVQPGVSLKTFKATAKGKTVEMKFTIQGAPKNGKPGLISEEMTVTYEGFES</sequence>
<protein>
    <recommendedName>
        <fullName evidence="5">Lipoprotein associated domain-containing protein</fullName>
    </recommendedName>
</protein>
<evidence type="ECO:0008006" key="5">
    <source>
        <dbReference type="Google" id="ProtNLM"/>
    </source>
</evidence>
<dbReference type="EMBL" id="NQMN01000002">
    <property type="protein sequence ID" value="PAF54670.1"/>
    <property type="molecule type" value="Genomic_DNA"/>
</dbReference>
<name>A0ABX4H457_9BACT</name>
<dbReference type="RefSeq" id="WP_084232000.1">
    <property type="nucleotide sequence ID" value="NZ_FWXE01000002.1"/>
</dbReference>
<feature type="chain" id="PRO_5045264947" description="Lipoprotein associated domain-containing protein" evidence="2">
    <location>
        <begin position="27"/>
        <end position="679"/>
    </location>
</feature>
<keyword evidence="4" id="KW-1185">Reference proteome</keyword>
<keyword evidence="1" id="KW-0175">Coiled coil</keyword>
<gene>
    <name evidence="3" type="ORF">CJF60_02945</name>
</gene>
<evidence type="ECO:0000256" key="2">
    <source>
        <dbReference type="SAM" id="SignalP"/>
    </source>
</evidence>
<comment type="caution">
    <text evidence="3">The sequence shown here is derived from an EMBL/GenBank/DDBJ whole genome shotgun (WGS) entry which is preliminary data.</text>
</comment>
<proteinExistence type="predicted"/>
<feature type="signal peptide" evidence="2">
    <location>
        <begin position="1"/>
        <end position="26"/>
    </location>
</feature>
<accession>A0ABX4H457</accession>
<organism evidence="3 4">
    <name type="scientific">Mycoplasmopsis agassizii</name>
    <dbReference type="NCBI Taxonomy" id="33922"/>
    <lineage>
        <taxon>Bacteria</taxon>
        <taxon>Bacillati</taxon>
        <taxon>Mycoplasmatota</taxon>
        <taxon>Mycoplasmoidales</taxon>
        <taxon>Metamycoplasmataceae</taxon>
        <taxon>Mycoplasmopsis</taxon>
    </lineage>
</organism>